<protein>
    <submittedName>
        <fullName evidence="2">Uncharacterized protein</fullName>
    </submittedName>
</protein>
<accession>A0A8X6WFV1</accession>
<evidence type="ECO:0000313" key="3">
    <source>
        <dbReference type="Proteomes" id="UP000887159"/>
    </source>
</evidence>
<gene>
    <name evidence="2" type="ORF">TNCV_4595041</name>
</gene>
<comment type="caution">
    <text evidence="2">The sequence shown here is derived from an EMBL/GenBank/DDBJ whole genome shotgun (WGS) entry which is preliminary data.</text>
</comment>
<organism evidence="2 3">
    <name type="scientific">Trichonephila clavipes</name>
    <name type="common">Golden silk orbweaver</name>
    <name type="synonym">Nephila clavipes</name>
    <dbReference type="NCBI Taxonomy" id="2585209"/>
    <lineage>
        <taxon>Eukaryota</taxon>
        <taxon>Metazoa</taxon>
        <taxon>Ecdysozoa</taxon>
        <taxon>Arthropoda</taxon>
        <taxon>Chelicerata</taxon>
        <taxon>Arachnida</taxon>
        <taxon>Araneae</taxon>
        <taxon>Araneomorphae</taxon>
        <taxon>Entelegynae</taxon>
        <taxon>Araneoidea</taxon>
        <taxon>Nephilidae</taxon>
        <taxon>Trichonephila</taxon>
    </lineage>
</organism>
<dbReference type="AlphaFoldDB" id="A0A8X6WFV1"/>
<evidence type="ECO:0000256" key="1">
    <source>
        <dbReference type="SAM" id="MobiDB-lite"/>
    </source>
</evidence>
<reference evidence="2" key="1">
    <citation type="submission" date="2020-08" db="EMBL/GenBank/DDBJ databases">
        <title>Multicomponent nature underlies the extraordinary mechanical properties of spider dragline silk.</title>
        <authorList>
            <person name="Kono N."/>
            <person name="Nakamura H."/>
            <person name="Mori M."/>
            <person name="Yoshida Y."/>
            <person name="Ohtoshi R."/>
            <person name="Malay A.D."/>
            <person name="Moran D.A.P."/>
            <person name="Tomita M."/>
            <person name="Numata K."/>
            <person name="Arakawa K."/>
        </authorList>
    </citation>
    <scope>NUCLEOTIDE SEQUENCE</scope>
</reference>
<keyword evidence="3" id="KW-1185">Reference proteome</keyword>
<name>A0A8X6WFV1_TRICX</name>
<proteinExistence type="predicted"/>
<dbReference type="EMBL" id="BMAU01021418">
    <property type="protein sequence ID" value="GFY33792.1"/>
    <property type="molecule type" value="Genomic_DNA"/>
</dbReference>
<feature type="region of interest" description="Disordered" evidence="1">
    <location>
        <begin position="1"/>
        <end position="23"/>
    </location>
</feature>
<evidence type="ECO:0000313" key="2">
    <source>
        <dbReference type="EMBL" id="GFY33792.1"/>
    </source>
</evidence>
<sequence length="74" mass="8357">MGTEVHKQMFQSGGQSDAKPPVFRSQESLVFNYRPTEEMKGWVNLSQPGFKLSTCGVEARYTTTQPLGFRNNND</sequence>
<dbReference type="Proteomes" id="UP000887159">
    <property type="component" value="Unassembled WGS sequence"/>
</dbReference>